<dbReference type="SUPFAM" id="SSF50475">
    <property type="entry name" value="FMN-binding split barrel"/>
    <property type="match status" value="1"/>
</dbReference>
<evidence type="ECO:0000313" key="2">
    <source>
        <dbReference type="Proteomes" id="UP000233781"/>
    </source>
</evidence>
<protein>
    <recommendedName>
        <fullName evidence="3">PPOX class F420-dependent enzyme</fullName>
    </recommendedName>
</protein>
<evidence type="ECO:0000313" key="1">
    <source>
        <dbReference type="EMBL" id="PKW28142.1"/>
    </source>
</evidence>
<dbReference type="Gene3D" id="2.30.110.10">
    <property type="entry name" value="Electron Transport, Fmn-binding Protein, Chain A"/>
    <property type="match status" value="1"/>
</dbReference>
<evidence type="ECO:0008006" key="3">
    <source>
        <dbReference type="Google" id="ProtNLM"/>
    </source>
</evidence>
<comment type="caution">
    <text evidence="1">The sequence shown here is derived from an EMBL/GenBank/DDBJ whole genome shotgun (WGS) entry which is preliminary data.</text>
</comment>
<dbReference type="RefSeq" id="WP_101396623.1">
    <property type="nucleotide sequence ID" value="NZ_PJNE01000001.1"/>
</dbReference>
<sequence length="144" mass="16175">MRLTPEDARARLDGADHGILSTLHPERGVDSVPCAFALDGDLVGFGVDRVKPKDSPRLNRSRNLDRDPRAALLAECWDRDDWSRLWWVRATLRHEPEPPEGSAARLSALLARKYPQYAHEPFDEIVVLRVVGLTGWAASEDQVV</sequence>
<dbReference type="Proteomes" id="UP000233781">
    <property type="component" value="Unassembled WGS sequence"/>
</dbReference>
<dbReference type="EMBL" id="PJNE01000001">
    <property type="protein sequence ID" value="PKW28142.1"/>
    <property type="molecule type" value="Genomic_DNA"/>
</dbReference>
<dbReference type="InterPro" id="IPR012349">
    <property type="entry name" value="Split_barrel_FMN-bd"/>
</dbReference>
<proteinExistence type="predicted"/>
<accession>A0A2N3YMR2</accession>
<dbReference type="AlphaFoldDB" id="A0A2N3YMR2"/>
<organism evidence="1 2">
    <name type="scientific">Phycicoccus duodecadis</name>
    <dbReference type="NCBI Taxonomy" id="173053"/>
    <lineage>
        <taxon>Bacteria</taxon>
        <taxon>Bacillati</taxon>
        <taxon>Actinomycetota</taxon>
        <taxon>Actinomycetes</taxon>
        <taxon>Micrococcales</taxon>
        <taxon>Intrasporangiaceae</taxon>
        <taxon>Phycicoccus</taxon>
    </lineage>
</organism>
<gene>
    <name evidence="1" type="ORF">ATL31_2998</name>
</gene>
<dbReference type="OrthoDB" id="9812086at2"/>
<keyword evidence="2" id="KW-1185">Reference proteome</keyword>
<reference evidence="1 2" key="1">
    <citation type="submission" date="2017-12" db="EMBL/GenBank/DDBJ databases">
        <title>Sequencing the genomes of 1000 Actinobacteria strains.</title>
        <authorList>
            <person name="Klenk H.-P."/>
        </authorList>
    </citation>
    <scope>NUCLEOTIDE SEQUENCE [LARGE SCALE GENOMIC DNA]</scope>
    <source>
        <strain evidence="1 2">DSM 12806</strain>
    </source>
</reference>
<name>A0A2N3YMR2_9MICO</name>